<feature type="domain" description="Glycosyl transferase family 1" evidence="3">
    <location>
        <begin position="203"/>
        <end position="358"/>
    </location>
</feature>
<evidence type="ECO:0000259" key="3">
    <source>
        <dbReference type="Pfam" id="PF00534"/>
    </source>
</evidence>
<evidence type="ECO:0000313" key="4">
    <source>
        <dbReference type="EMBL" id="KRQ94732.1"/>
    </source>
</evidence>
<dbReference type="Proteomes" id="UP000050863">
    <property type="component" value="Unassembled WGS sequence"/>
</dbReference>
<keyword evidence="5" id="KW-1185">Reference proteome</keyword>
<dbReference type="GO" id="GO:0016757">
    <property type="term" value="F:glycosyltransferase activity"/>
    <property type="evidence" value="ECO:0007669"/>
    <property type="project" value="InterPro"/>
</dbReference>
<proteinExistence type="predicted"/>
<evidence type="ECO:0000256" key="2">
    <source>
        <dbReference type="SAM" id="Phobius"/>
    </source>
</evidence>
<dbReference type="Gene3D" id="3.40.50.2000">
    <property type="entry name" value="Glycogen Phosphorylase B"/>
    <property type="match status" value="2"/>
</dbReference>
<dbReference type="CDD" id="cd03801">
    <property type="entry name" value="GT4_PimA-like"/>
    <property type="match status" value="1"/>
</dbReference>
<protein>
    <recommendedName>
        <fullName evidence="3">Glycosyl transferase family 1 domain-containing protein</fullName>
    </recommendedName>
</protein>
<dbReference type="AlphaFoldDB" id="A0A0R3KMW0"/>
<dbReference type="GO" id="GO:0009103">
    <property type="term" value="P:lipopolysaccharide biosynthetic process"/>
    <property type="evidence" value="ECO:0007669"/>
    <property type="project" value="TreeGrafter"/>
</dbReference>
<comment type="caution">
    <text evidence="4">The sequence shown here is derived from an EMBL/GenBank/DDBJ whole genome shotgun (WGS) entry which is preliminary data.</text>
</comment>
<keyword evidence="2" id="KW-0472">Membrane</keyword>
<dbReference type="PANTHER" id="PTHR46401">
    <property type="entry name" value="GLYCOSYLTRANSFERASE WBBK-RELATED"/>
    <property type="match status" value="1"/>
</dbReference>
<name>A0A0R3KMW0_9BRAD</name>
<sequence length="383" mass="42339">MKTSNQNCIVFLSAHKATNILNWSGTLNSLLRSLEARGGATMPVVALDGAWLSTMAKQINRALFFLGVTFDCQLTTLYAFLAGLFTSARLAFLPSGPIVAVAASNYVPFLITRRPIVYISDATFAAAAKLYPEMKSLPRWLFRQCDHHEALTLRRATYIILPSKWAADSAKADYGIAPEKIFELPFGANITKDVVEAHYTPKRIDSRDVQLLFASADWSRKGGEKAIDVCRALQSFGADVHLTVIGRAPEHIRELDFVDFKGFLRKDDPEELAQICDAFQKAHFLLLPTQADAYGIVFVEAQAFAVPPIAHEVGGTSSAIEHGATGLLFPLAASPAQFVEGILPYVQSPAMYEQLSRSCRAWYLESAQWSRWSDLVFRLCRLG</sequence>
<evidence type="ECO:0000313" key="5">
    <source>
        <dbReference type="Proteomes" id="UP000050863"/>
    </source>
</evidence>
<feature type="transmembrane region" description="Helical" evidence="2">
    <location>
        <begin position="62"/>
        <end position="85"/>
    </location>
</feature>
<keyword evidence="2" id="KW-0812">Transmembrane</keyword>
<keyword evidence="2" id="KW-1133">Transmembrane helix</keyword>
<evidence type="ECO:0000256" key="1">
    <source>
        <dbReference type="ARBA" id="ARBA00022679"/>
    </source>
</evidence>
<dbReference type="OrthoDB" id="9790710at2"/>
<organism evidence="4 5">
    <name type="scientific">Bradyrhizobium jicamae</name>
    <dbReference type="NCBI Taxonomy" id="280332"/>
    <lineage>
        <taxon>Bacteria</taxon>
        <taxon>Pseudomonadati</taxon>
        <taxon>Pseudomonadota</taxon>
        <taxon>Alphaproteobacteria</taxon>
        <taxon>Hyphomicrobiales</taxon>
        <taxon>Nitrobacteraceae</taxon>
        <taxon>Bradyrhizobium</taxon>
    </lineage>
</organism>
<dbReference type="SUPFAM" id="SSF53756">
    <property type="entry name" value="UDP-Glycosyltransferase/glycogen phosphorylase"/>
    <property type="match status" value="1"/>
</dbReference>
<reference evidence="4 5" key="1">
    <citation type="submission" date="2014-03" db="EMBL/GenBank/DDBJ databases">
        <title>Bradyrhizobium valentinum sp. nov., isolated from effective nodules of Lupinus mariae-josephae, a lupine endemic of basic-lime soils in Eastern Spain.</title>
        <authorList>
            <person name="Duran D."/>
            <person name="Rey L."/>
            <person name="Navarro A."/>
            <person name="Busquets A."/>
            <person name="Imperial J."/>
            <person name="Ruiz-Argueso T."/>
        </authorList>
    </citation>
    <scope>NUCLEOTIDE SEQUENCE [LARGE SCALE GENOMIC DNA]</scope>
    <source>
        <strain evidence="4 5">PAC68</strain>
    </source>
</reference>
<accession>A0A0R3KMW0</accession>
<dbReference type="Pfam" id="PF00534">
    <property type="entry name" value="Glycos_transf_1"/>
    <property type="match status" value="1"/>
</dbReference>
<dbReference type="STRING" id="280332.CQ12_04170"/>
<dbReference type="PANTHER" id="PTHR46401:SF2">
    <property type="entry name" value="GLYCOSYLTRANSFERASE WBBK-RELATED"/>
    <property type="match status" value="1"/>
</dbReference>
<dbReference type="InterPro" id="IPR001296">
    <property type="entry name" value="Glyco_trans_1"/>
</dbReference>
<keyword evidence="1" id="KW-0808">Transferase</keyword>
<gene>
    <name evidence="4" type="ORF">CQ12_04170</name>
</gene>
<dbReference type="EMBL" id="LLXZ01000215">
    <property type="protein sequence ID" value="KRQ94732.1"/>
    <property type="molecule type" value="Genomic_DNA"/>
</dbReference>